<reference evidence="3" key="3">
    <citation type="journal article" date="2021" name="Syst. Appl. Microbiol.">
        <title>Roseomonas hellenica sp. nov., isolated from roots of wild-growing Alkanna tinctoria.</title>
        <authorList>
            <person name="Rat A."/>
            <person name="Naranjo H.D."/>
            <person name="Lebbe L."/>
            <person name="Cnockaert M."/>
            <person name="Krigas N."/>
            <person name="Grigoriadou K."/>
            <person name="Maloupa E."/>
            <person name="Willems A."/>
        </authorList>
    </citation>
    <scope>NUCLEOTIDE SEQUENCE</scope>
    <source>
        <strain evidence="3">LMG 31161</strain>
    </source>
</reference>
<organism evidence="3 6">
    <name type="scientific">Neoroseomonas oryzicola</name>
    <dbReference type="NCBI Taxonomy" id="535904"/>
    <lineage>
        <taxon>Bacteria</taxon>
        <taxon>Pseudomonadati</taxon>
        <taxon>Pseudomonadota</taxon>
        <taxon>Alphaproteobacteria</taxon>
        <taxon>Acetobacterales</taxon>
        <taxon>Acetobacteraceae</taxon>
        <taxon>Neoroseomonas</taxon>
    </lineage>
</organism>
<dbReference type="AlphaFoldDB" id="A0A9X9WMJ1"/>
<accession>A0A9X9WMJ1</accession>
<feature type="transmembrane region" description="Helical" evidence="1">
    <location>
        <begin position="272"/>
        <end position="290"/>
    </location>
</feature>
<reference evidence="4 5" key="2">
    <citation type="submission" date="2020-02" db="EMBL/GenBank/DDBJ databases">
        <authorList>
            <person name="Sun Q."/>
            <person name="Inoue M."/>
        </authorList>
    </citation>
    <scope>NUCLEOTIDE SEQUENCE [LARGE SCALE GENOMIC DNA]</scope>
    <source>
        <strain evidence="4 5">KCTC 22478</strain>
    </source>
</reference>
<dbReference type="RefSeq" id="WP_168042294.1">
    <property type="nucleotide sequence ID" value="NZ_JAAEDK010000056.1"/>
</dbReference>
<reference evidence="3" key="1">
    <citation type="submission" date="2020-01" db="EMBL/GenBank/DDBJ databases">
        <authorList>
            <person name="Rat A."/>
        </authorList>
    </citation>
    <scope>NUCLEOTIDE SEQUENCE</scope>
    <source>
        <strain evidence="3">LMG 31161</strain>
    </source>
</reference>
<evidence type="ECO:0000256" key="1">
    <source>
        <dbReference type="SAM" id="Phobius"/>
    </source>
</evidence>
<dbReference type="InterPro" id="IPR000620">
    <property type="entry name" value="EamA_dom"/>
</dbReference>
<dbReference type="SUPFAM" id="SSF103481">
    <property type="entry name" value="Multidrug resistance efflux transporter EmrE"/>
    <property type="match status" value="2"/>
</dbReference>
<evidence type="ECO:0000313" key="5">
    <source>
        <dbReference type="Proteomes" id="UP000746741"/>
    </source>
</evidence>
<dbReference type="GO" id="GO:0016020">
    <property type="term" value="C:membrane"/>
    <property type="evidence" value="ECO:0007669"/>
    <property type="project" value="InterPro"/>
</dbReference>
<feature type="domain" description="EamA" evidence="2">
    <location>
        <begin position="158"/>
        <end position="285"/>
    </location>
</feature>
<dbReference type="EMBL" id="JAAVUP010000004">
    <property type="protein sequence ID" value="NKE18391.1"/>
    <property type="molecule type" value="Genomic_DNA"/>
</dbReference>
<feature type="transmembrane region" description="Helical" evidence="1">
    <location>
        <begin position="53"/>
        <end position="73"/>
    </location>
</feature>
<keyword evidence="1" id="KW-0812">Transmembrane</keyword>
<dbReference type="InterPro" id="IPR037185">
    <property type="entry name" value="EmrE-like"/>
</dbReference>
<feature type="domain" description="EamA" evidence="2">
    <location>
        <begin position="17"/>
        <end position="149"/>
    </location>
</feature>
<feature type="transmembrane region" description="Helical" evidence="1">
    <location>
        <begin position="189"/>
        <end position="212"/>
    </location>
</feature>
<keyword evidence="5" id="KW-1185">Reference proteome</keyword>
<feature type="transmembrane region" description="Helical" evidence="1">
    <location>
        <begin position="218"/>
        <end position="242"/>
    </location>
</feature>
<name>A0A9X9WMJ1_9PROT</name>
<keyword evidence="1" id="KW-0472">Membrane</keyword>
<dbReference type="PANTHER" id="PTHR22911">
    <property type="entry name" value="ACYL-MALONYL CONDENSING ENZYME-RELATED"/>
    <property type="match status" value="1"/>
</dbReference>
<dbReference type="Proteomes" id="UP001138708">
    <property type="component" value="Unassembled WGS sequence"/>
</dbReference>
<evidence type="ECO:0000313" key="4">
    <source>
        <dbReference type="EMBL" id="NKE18391.1"/>
    </source>
</evidence>
<dbReference type="Pfam" id="PF00892">
    <property type="entry name" value="EamA"/>
    <property type="match status" value="2"/>
</dbReference>
<dbReference type="PROSITE" id="PS51257">
    <property type="entry name" value="PROKAR_LIPOPROTEIN"/>
    <property type="match status" value="1"/>
</dbReference>
<sequence>MTDTRTAAAPAPTRLLVGILFMVGAGVLFAVMGGCAKLLGQTYSSLQVSWARAFGHIIFLAIAFFPRHGLAVLRTRRPLMQLGRSALLFTSNLAHFFAITFIPLGKAASISLTAPLIVAMLAGPMLGERTTKARVVALLCGFLGVLLVIRPGSAVFHWASLFVVLSAASYGVYQILTRMVAGIESPETSAFYSSTVGAFGMLLVMPFVWIAPAGWFDIMLFCALGVLGALGHYCVAIAFGFGPANVISPFQYFQLLSSVAVGYWMFAELPDAFTWLGAAVIVASGLYIGWSQTRKR</sequence>
<dbReference type="EMBL" id="JAAEDK010000056">
    <property type="protein sequence ID" value="MBR0661551.1"/>
    <property type="molecule type" value="Genomic_DNA"/>
</dbReference>
<gene>
    <name evidence="4" type="ORF">GWK15_15665</name>
    <name evidence="3" type="ORF">GXW75_20015</name>
</gene>
<comment type="caution">
    <text evidence="3">The sequence shown here is derived from an EMBL/GenBank/DDBJ whole genome shotgun (WGS) entry which is preliminary data.</text>
</comment>
<evidence type="ECO:0000313" key="6">
    <source>
        <dbReference type="Proteomes" id="UP001138708"/>
    </source>
</evidence>
<dbReference type="Proteomes" id="UP000746741">
    <property type="component" value="Unassembled WGS sequence"/>
</dbReference>
<protein>
    <submittedName>
        <fullName evidence="3">DMT family transporter</fullName>
    </submittedName>
</protein>
<proteinExistence type="predicted"/>
<feature type="transmembrane region" description="Helical" evidence="1">
    <location>
        <begin position="155"/>
        <end position="177"/>
    </location>
</feature>
<keyword evidence="1" id="KW-1133">Transmembrane helix</keyword>
<feature type="transmembrane region" description="Helical" evidence="1">
    <location>
        <begin position="133"/>
        <end position="149"/>
    </location>
</feature>
<feature type="transmembrane region" description="Helical" evidence="1">
    <location>
        <begin position="15"/>
        <end position="33"/>
    </location>
</feature>
<evidence type="ECO:0000313" key="3">
    <source>
        <dbReference type="EMBL" id="MBR0661551.1"/>
    </source>
</evidence>
<evidence type="ECO:0000259" key="2">
    <source>
        <dbReference type="Pfam" id="PF00892"/>
    </source>
</evidence>
<dbReference type="PANTHER" id="PTHR22911:SF103">
    <property type="entry name" value="BLR2811 PROTEIN"/>
    <property type="match status" value="1"/>
</dbReference>